<dbReference type="RefSeq" id="WP_137332826.1">
    <property type="nucleotide sequence ID" value="NZ_CP040077.1"/>
</dbReference>
<dbReference type="Proteomes" id="UP000298656">
    <property type="component" value="Chromosome 1"/>
</dbReference>
<evidence type="ECO:0000313" key="1">
    <source>
        <dbReference type="EMBL" id="QCP50003.1"/>
    </source>
</evidence>
<sequence>MRISELEGAWLDYWVARAAELPKPRVDDGLCWVEEPPCDGDPESAVDAAFVPSTDWNEGGPIIDREGISIVKFDDCWGAEKSVGNRREIAKADFRHTGATALIAAMRCYVGERFGDEVPDEEMSGD</sequence>
<dbReference type="Pfam" id="PF10765">
    <property type="entry name" value="Phage_P22_NinX"/>
    <property type="match status" value="1"/>
</dbReference>
<accession>A0A4P8IS28</accession>
<dbReference type="EMBL" id="CP040077">
    <property type="protein sequence ID" value="QCP50003.1"/>
    <property type="molecule type" value="Genomic_DNA"/>
</dbReference>
<organism evidence="1 2">
    <name type="scientific">Trinickia violacea</name>
    <dbReference type="NCBI Taxonomy" id="2571746"/>
    <lineage>
        <taxon>Bacteria</taxon>
        <taxon>Pseudomonadati</taxon>
        <taxon>Pseudomonadota</taxon>
        <taxon>Betaproteobacteria</taxon>
        <taxon>Burkholderiales</taxon>
        <taxon>Burkholderiaceae</taxon>
        <taxon>Trinickia</taxon>
    </lineage>
</organism>
<name>A0A4P8IS28_9BURK</name>
<reference evidence="1 2" key="1">
    <citation type="submission" date="2019-05" db="EMBL/GenBank/DDBJ databases">
        <title>Burkholderia sp. DHOD12, isolated from subtropical forest soil.</title>
        <authorList>
            <person name="Gao Z.-H."/>
            <person name="Qiu L.-H."/>
        </authorList>
    </citation>
    <scope>NUCLEOTIDE SEQUENCE [LARGE SCALE GENOMIC DNA]</scope>
    <source>
        <strain evidence="1 2">DHOD12</strain>
    </source>
</reference>
<evidence type="ECO:0000313" key="2">
    <source>
        <dbReference type="Proteomes" id="UP000298656"/>
    </source>
</evidence>
<gene>
    <name evidence="1" type="ORF">FAZ95_12910</name>
</gene>
<dbReference type="KEGG" id="tvl:FAZ95_12910"/>
<dbReference type="AlphaFoldDB" id="A0A4P8IS28"/>
<dbReference type="OrthoDB" id="8564427at2"/>
<dbReference type="InterPro" id="IPR019701">
    <property type="entry name" value="Phage_P22_NinX"/>
</dbReference>
<keyword evidence="2" id="KW-1185">Reference proteome</keyword>
<proteinExistence type="predicted"/>
<protein>
    <submittedName>
        <fullName evidence="1">DUF2591 domain-containing protein</fullName>
    </submittedName>
</protein>